<keyword evidence="2" id="KW-1185">Reference proteome</keyword>
<evidence type="ECO:0000313" key="1">
    <source>
        <dbReference type="EMBL" id="TDL13279.1"/>
    </source>
</evidence>
<proteinExistence type="predicted"/>
<reference evidence="1 2" key="1">
    <citation type="submission" date="2018-06" db="EMBL/GenBank/DDBJ databases">
        <title>A transcriptomic atlas of mushroom development highlights an independent origin of complex multicellularity.</title>
        <authorList>
            <consortium name="DOE Joint Genome Institute"/>
            <person name="Krizsan K."/>
            <person name="Almasi E."/>
            <person name="Merenyi Z."/>
            <person name="Sahu N."/>
            <person name="Viragh M."/>
            <person name="Koszo T."/>
            <person name="Mondo S."/>
            <person name="Kiss B."/>
            <person name="Balint B."/>
            <person name="Kues U."/>
            <person name="Barry K."/>
            <person name="Hegedus J.C."/>
            <person name="Henrissat B."/>
            <person name="Johnson J."/>
            <person name="Lipzen A."/>
            <person name="Ohm R."/>
            <person name="Nagy I."/>
            <person name="Pangilinan J."/>
            <person name="Yan J."/>
            <person name="Xiong Y."/>
            <person name="Grigoriev I.V."/>
            <person name="Hibbett D.S."/>
            <person name="Nagy L.G."/>
        </authorList>
    </citation>
    <scope>NUCLEOTIDE SEQUENCE [LARGE SCALE GENOMIC DNA]</scope>
    <source>
        <strain evidence="1 2">SZMC22713</strain>
    </source>
</reference>
<evidence type="ECO:0000313" key="2">
    <source>
        <dbReference type="Proteomes" id="UP000294933"/>
    </source>
</evidence>
<sequence length="70" mass="7767">MSPDVLLFGSTIACKSADALMMRFTRSGVLSEMVTRSHILAQIDSNAFSVRCPPISVWSVCAWMLDFRLV</sequence>
<organism evidence="1 2">
    <name type="scientific">Rickenella mellea</name>
    <dbReference type="NCBI Taxonomy" id="50990"/>
    <lineage>
        <taxon>Eukaryota</taxon>
        <taxon>Fungi</taxon>
        <taxon>Dikarya</taxon>
        <taxon>Basidiomycota</taxon>
        <taxon>Agaricomycotina</taxon>
        <taxon>Agaricomycetes</taxon>
        <taxon>Hymenochaetales</taxon>
        <taxon>Rickenellaceae</taxon>
        <taxon>Rickenella</taxon>
    </lineage>
</organism>
<dbReference type="VEuPathDB" id="FungiDB:BD410DRAFT_847117"/>
<name>A0A4Y7PFL9_9AGAM</name>
<protein>
    <submittedName>
        <fullName evidence="1">Uncharacterized protein</fullName>
    </submittedName>
</protein>
<dbReference type="EMBL" id="ML170767">
    <property type="protein sequence ID" value="TDL13279.1"/>
    <property type="molecule type" value="Genomic_DNA"/>
</dbReference>
<dbReference type="AlphaFoldDB" id="A0A4Y7PFL9"/>
<gene>
    <name evidence="1" type="ORF">BD410DRAFT_847117</name>
</gene>
<dbReference type="Proteomes" id="UP000294933">
    <property type="component" value="Unassembled WGS sequence"/>
</dbReference>
<accession>A0A4Y7PFL9</accession>